<dbReference type="NCBIfam" id="TIGR02453">
    <property type="entry name" value="TIGR02453 family protein"/>
    <property type="match status" value="1"/>
</dbReference>
<name>A0ABR9W9A9_9BACT</name>
<keyword evidence="2" id="KW-1185">Reference proteome</keyword>
<protein>
    <submittedName>
        <fullName evidence="1">DUF2461 domain-containing protein</fullName>
    </submittedName>
</protein>
<dbReference type="Proteomes" id="UP000634134">
    <property type="component" value="Unassembled WGS sequence"/>
</dbReference>
<dbReference type="InterPro" id="IPR012808">
    <property type="entry name" value="CHP02453"/>
</dbReference>
<comment type="caution">
    <text evidence="1">The sequence shown here is derived from an EMBL/GenBank/DDBJ whole genome shotgun (WGS) entry which is preliminary data.</text>
</comment>
<evidence type="ECO:0000313" key="2">
    <source>
        <dbReference type="Proteomes" id="UP000634134"/>
    </source>
</evidence>
<sequence>MSKEQQYIPASSLDFLKVLRENNNRDWFNVHKDEFIEQQAFVEEFAGLLLNELNKHDLIETPSGKKILHRIYRDTRFSKEKIPYKTNWSGSFTRATKQRRGGYYFHIEPGNSFVAGGFQGPNAEDLKRIRDEISFDPAPLRKILNSKPFKDTFGTLQGEQVKTTPKGFGKNDPSIELLRFKQFLLIKRFSDDQVLSGSLLKEASDAFKNMRPFFDYMSEVLTTDMDGINL</sequence>
<dbReference type="PANTHER" id="PTHR36452:SF1">
    <property type="entry name" value="DUF2461 DOMAIN-CONTAINING PROTEIN"/>
    <property type="match status" value="1"/>
</dbReference>
<gene>
    <name evidence="1" type="ORF">IEE83_06475</name>
</gene>
<organism evidence="1 2">
    <name type="scientific">Dyadobacter subterraneus</name>
    <dbReference type="NCBI Taxonomy" id="2773304"/>
    <lineage>
        <taxon>Bacteria</taxon>
        <taxon>Pseudomonadati</taxon>
        <taxon>Bacteroidota</taxon>
        <taxon>Cytophagia</taxon>
        <taxon>Cytophagales</taxon>
        <taxon>Spirosomataceae</taxon>
        <taxon>Dyadobacter</taxon>
    </lineage>
</organism>
<reference evidence="2" key="1">
    <citation type="submission" date="2023-07" db="EMBL/GenBank/DDBJ databases">
        <title>Dyadobacter sp. nov 'subterranea' isolated from contaminted grondwater.</title>
        <authorList>
            <person name="Szabo I."/>
            <person name="Al-Omari J."/>
            <person name="Szerdahelyi S.G."/>
            <person name="Rado J."/>
        </authorList>
    </citation>
    <scope>NUCLEOTIDE SEQUENCE [LARGE SCALE GENOMIC DNA]</scope>
    <source>
        <strain evidence="2">UP-52</strain>
    </source>
</reference>
<dbReference type="PANTHER" id="PTHR36452">
    <property type="entry name" value="CHROMOSOME 12, WHOLE GENOME SHOTGUN SEQUENCE"/>
    <property type="match status" value="1"/>
</dbReference>
<dbReference type="Pfam" id="PF09365">
    <property type="entry name" value="DUF2461"/>
    <property type="match status" value="1"/>
</dbReference>
<dbReference type="RefSeq" id="WP_194119794.1">
    <property type="nucleotide sequence ID" value="NZ_JACYGY010000001.1"/>
</dbReference>
<evidence type="ECO:0000313" key="1">
    <source>
        <dbReference type="EMBL" id="MBE9461521.1"/>
    </source>
</evidence>
<accession>A0ABR9W9A9</accession>
<dbReference type="EMBL" id="JACYGY010000001">
    <property type="protein sequence ID" value="MBE9461521.1"/>
    <property type="molecule type" value="Genomic_DNA"/>
</dbReference>
<dbReference type="PIRSF" id="PIRSF028451">
    <property type="entry name" value="UCP028451"/>
    <property type="match status" value="1"/>
</dbReference>
<proteinExistence type="predicted"/>
<dbReference type="InterPro" id="IPR015996">
    <property type="entry name" value="UCP028451"/>
</dbReference>